<dbReference type="PANTHER" id="PTHR43592">
    <property type="entry name" value="CAAX AMINO TERMINAL PROTEASE"/>
    <property type="match status" value="1"/>
</dbReference>
<feature type="transmembrane region" description="Helical" evidence="1">
    <location>
        <begin position="32"/>
        <end position="54"/>
    </location>
</feature>
<dbReference type="InterPro" id="IPR003675">
    <property type="entry name" value="Rce1/LyrA-like_dom"/>
</dbReference>
<name>A0ABT8N4P0_9BACL</name>
<keyword evidence="1" id="KW-0472">Membrane</keyword>
<gene>
    <name evidence="3" type="ORF">QWY14_13645</name>
</gene>
<feature type="transmembrane region" description="Helical" evidence="1">
    <location>
        <begin position="75"/>
        <end position="97"/>
    </location>
</feature>
<dbReference type="Proteomes" id="UP001172055">
    <property type="component" value="Unassembled WGS sequence"/>
</dbReference>
<keyword evidence="1" id="KW-1133">Transmembrane helix</keyword>
<feature type="transmembrane region" description="Helical" evidence="1">
    <location>
        <begin position="236"/>
        <end position="257"/>
    </location>
</feature>
<dbReference type="PANTHER" id="PTHR43592:SF15">
    <property type="entry name" value="CAAX AMINO TERMINAL PROTEASE FAMILY PROTEIN"/>
    <property type="match status" value="1"/>
</dbReference>
<proteinExistence type="predicted"/>
<feature type="transmembrane region" description="Helical" evidence="1">
    <location>
        <begin position="121"/>
        <end position="139"/>
    </location>
</feature>
<evidence type="ECO:0000259" key="2">
    <source>
        <dbReference type="Pfam" id="PF02517"/>
    </source>
</evidence>
<feature type="transmembrane region" description="Helical" evidence="1">
    <location>
        <begin position="7"/>
        <end position="26"/>
    </location>
</feature>
<dbReference type="EMBL" id="JAUJWV010000002">
    <property type="protein sequence ID" value="MDN7242852.1"/>
    <property type="molecule type" value="Genomic_DNA"/>
</dbReference>
<keyword evidence="1" id="KW-0812">Transmembrane</keyword>
<evidence type="ECO:0000313" key="4">
    <source>
        <dbReference type="Proteomes" id="UP001172055"/>
    </source>
</evidence>
<keyword evidence="4" id="KW-1185">Reference proteome</keyword>
<dbReference type="RefSeq" id="WP_301724410.1">
    <property type="nucleotide sequence ID" value="NZ_JAUJWV010000002.1"/>
</dbReference>
<feature type="domain" description="CAAX prenyl protease 2/Lysostaphin resistance protein A-like" evidence="2">
    <location>
        <begin position="125"/>
        <end position="209"/>
    </location>
</feature>
<evidence type="ECO:0000313" key="3">
    <source>
        <dbReference type="EMBL" id="MDN7242852.1"/>
    </source>
</evidence>
<reference evidence="3 4" key="1">
    <citation type="submission" date="2023-06" db="EMBL/GenBank/DDBJ databases">
        <title>Novel species in genus Planococcus.</title>
        <authorList>
            <person name="Ning S."/>
        </authorList>
    </citation>
    <scope>NUCLEOTIDE SEQUENCE [LARGE SCALE GENOMIC DNA]</scope>
    <source>
        <strain evidence="3 4">N028</strain>
    </source>
</reference>
<dbReference type="Pfam" id="PF02517">
    <property type="entry name" value="Rce1-like"/>
    <property type="match status" value="1"/>
</dbReference>
<protein>
    <submittedName>
        <fullName evidence="3">Type II CAAX endopeptidase family protein</fullName>
    </submittedName>
</protein>
<organism evidence="3 4">
    <name type="scientific">Planococcus shixiaomingii</name>
    <dbReference type="NCBI Taxonomy" id="3058393"/>
    <lineage>
        <taxon>Bacteria</taxon>
        <taxon>Bacillati</taxon>
        <taxon>Bacillota</taxon>
        <taxon>Bacilli</taxon>
        <taxon>Bacillales</taxon>
        <taxon>Caryophanaceae</taxon>
        <taxon>Planococcus</taxon>
    </lineage>
</organism>
<evidence type="ECO:0000256" key="1">
    <source>
        <dbReference type="SAM" id="Phobius"/>
    </source>
</evidence>
<comment type="caution">
    <text evidence="3">The sequence shown here is derived from an EMBL/GenBank/DDBJ whole genome shotgun (WGS) entry which is preliminary data.</text>
</comment>
<sequence>MFEEMRTRFVIGLMTVVSIVSVSLLLQATGNVLLNSLFAMLVFYIVLPVGICSYSFNKRGVKLRQVVFYRGTARWLLPVFGLTVLVTALSISLYWLLLRGLLSLSPTVVDSLLTQRQLPDALWYLVAIGFILAVIAPIAEEFVFREVLLNQLMAIFGLWKGIGLTSLIFAIFHFNVFGSFLFAVVASLLYVKTGNLLLPILLHIFNNTFSVYQTFVNPSFLEWLMVTDINDLYAKAGANLIVLIVSVGLLISISLWMGRDLETRQQSIK</sequence>
<accession>A0ABT8N4P0</accession>